<dbReference type="GO" id="GO:0005634">
    <property type="term" value="C:nucleus"/>
    <property type="evidence" value="ECO:0007669"/>
    <property type="project" value="UniProtKB-SubCell"/>
</dbReference>
<dbReference type="AlphaFoldDB" id="A0A168SW90"/>
<dbReference type="EMBL" id="LT554985">
    <property type="protein sequence ID" value="SAM09050.1"/>
    <property type="molecule type" value="Genomic_DNA"/>
</dbReference>
<dbReference type="SUPFAM" id="SSF57667">
    <property type="entry name" value="beta-beta-alpha zinc fingers"/>
    <property type="match status" value="1"/>
</dbReference>
<reference evidence="10" key="1">
    <citation type="submission" date="2016-04" db="EMBL/GenBank/DDBJ databases">
        <authorList>
            <person name="Evans L.H."/>
            <person name="Alamgir A."/>
            <person name="Owens N."/>
            <person name="Weber N.D."/>
            <person name="Virtaneva K."/>
            <person name="Barbian K."/>
            <person name="Babar A."/>
            <person name="Rosenke K."/>
        </authorList>
    </citation>
    <scope>NUCLEOTIDE SEQUENCE [LARGE SCALE GENOMIC DNA]</scope>
    <source>
        <strain evidence="10">CBS 101.48</strain>
    </source>
</reference>
<evidence type="ECO:0000313" key="11">
    <source>
        <dbReference type="Proteomes" id="UP000078561"/>
    </source>
</evidence>
<dbReference type="PANTHER" id="PTHR16515">
    <property type="entry name" value="PR DOMAIN ZINC FINGER PROTEIN"/>
    <property type="match status" value="1"/>
</dbReference>
<keyword evidence="6" id="KW-0539">Nucleus</keyword>
<comment type="subcellular location">
    <subcellularLocation>
        <location evidence="1">Nucleus</location>
    </subcellularLocation>
</comment>
<evidence type="ECO:0000256" key="8">
    <source>
        <dbReference type="SAM" id="MobiDB-lite"/>
    </source>
</evidence>
<dbReference type="PROSITE" id="PS00028">
    <property type="entry name" value="ZINC_FINGER_C2H2_1"/>
    <property type="match status" value="1"/>
</dbReference>
<sequence>MYQDSVITNGVCTFTTDNGYGYPPPWTQGTNRQSPPPPLMMMVKQEQLPQQIDQNQAMVSPTHHHYYQQQQQHYHRGYQHYHQSVANGYYGMKEEMCQPLMMDDYSSNMSSPDLATGLSLFSPTPSDVLSSSTSSPSFDDHWSDLCSPTFPTQHPTSPYGMDQRRSFDDAMFLGNNNNNNNNTEDGMACSYSCNNSTMMGHYRMDSTSTISSPSPSPSLSYQPTTNTMARHQSVPALYHLLPPSPPPTSDNRPYQCHLCSRSFARKHDLQRHIRVHTGDKPYACLCCKKAFARTDALKRHLRMEEVCRTSPQIQAMKVTGKRRYKNL</sequence>
<organism evidence="10">
    <name type="scientific">Absidia glauca</name>
    <name type="common">Pin mould</name>
    <dbReference type="NCBI Taxonomy" id="4829"/>
    <lineage>
        <taxon>Eukaryota</taxon>
        <taxon>Fungi</taxon>
        <taxon>Fungi incertae sedis</taxon>
        <taxon>Mucoromycota</taxon>
        <taxon>Mucoromycotina</taxon>
        <taxon>Mucoromycetes</taxon>
        <taxon>Mucorales</taxon>
        <taxon>Cunninghamellaceae</taxon>
        <taxon>Absidia</taxon>
    </lineage>
</organism>
<dbReference type="OrthoDB" id="8922241at2759"/>
<evidence type="ECO:0000256" key="5">
    <source>
        <dbReference type="ARBA" id="ARBA00022833"/>
    </source>
</evidence>
<dbReference type="GO" id="GO:0010468">
    <property type="term" value="P:regulation of gene expression"/>
    <property type="evidence" value="ECO:0007669"/>
    <property type="project" value="TreeGrafter"/>
</dbReference>
<evidence type="ECO:0000259" key="9">
    <source>
        <dbReference type="PROSITE" id="PS50157"/>
    </source>
</evidence>
<evidence type="ECO:0000256" key="1">
    <source>
        <dbReference type="ARBA" id="ARBA00004123"/>
    </source>
</evidence>
<feature type="domain" description="C2H2-type" evidence="9">
    <location>
        <begin position="282"/>
        <end position="309"/>
    </location>
</feature>
<dbReference type="FunFam" id="3.30.160.60:FF:000446">
    <property type="entry name" value="Zinc finger protein"/>
    <property type="match status" value="1"/>
</dbReference>
<keyword evidence="2" id="KW-0479">Metal-binding</keyword>
<dbReference type="FunFam" id="3.30.160.60:FF:000161">
    <property type="entry name" value="Zinc finger protein 366"/>
    <property type="match status" value="1"/>
</dbReference>
<evidence type="ECO:0000256" key="4">
    <source>
        <dbReference type="ARBA" id="ARBA00022771"/>
    </source>
</evidence>
<evidence type="ECO:0000256" key="7">
    <source>
        <dbReference type="PROSITE-ProRule" id="PRU00042"/>
    </source>
</evidence>
<keyword evidence="5" id="KW-0862">Zinc</keyword>
<dbReference type="PANTHER" id="PTHR16515:SF66">
    <property type="entry name" value="C2H2-TYPE DOMAIN-CONTAINING PROTEIN"/>
    <property type="match status" value="1"/>
</dbReference>
<evidence type="ECO:0000256" key="3">
    <source>
        <dbReference type="ARBA" id="ARBA00022737"/>
    </source>
</evidence>
<dbReference type="InParanoid" id="A0A168SW90"/>
<name>A0A168SW90_ABSGL</name>
<evidence type="ECO:0000256" key="6">
    <source>
        <dbReference type="ARBA" id="ARBA00023242"/>
    </source>
</evidence>
<evidence type="ECO:0000256" key="2">
    <source>
        <dbReference type="ARBA" id="ARBA00022723"/>
    </source>
</evidence>
<dbReference type="SMART" id="SM00355">
    <property type="entry name" value="ZnF_C2H2"/>
    <property type="match status" value="2"/>
</dbReference>
<dbReference type="Gene3D" id="3.30.160.60">
    <property type="entry name" value="Classic Zinc Finger"/>
    <property type="match status" value="2"/>
</dbReference>
<evidence type="ECO:0000313" key="10">
    <source>
        <dbReference type="EMBL" id="SAM09050.1"/>
    </source>
</evidence>
<feature type="domain" description="C2H2-type" evidence="9">
    <location>
        <begin position="254"/>
        <end position="281"/>
    </location>
</feature>
<accession>A0A168SW90</accession>
<keyword evidence="4 7" id="KW-0863">Zinc-finger</keyword>
<dbReference type="Pfam" id="PF00096">
    <property type="entry name" value="zf-C2H2"/>
    <property type="match status" value="1"/>
</dbReference>
<proteinExistence type="predicted"/>
<keyword evidence="3" id="KW-0677">Repeat</keyword>
<dbReference type="InterPro" id="IPR036236">
    <property type="entry name" value="Znf_C2H2_sf"/>
</dbReference>
<feature type="compositionally biased region" description="Low complexity" evidence="8">
    <location>
        <begin position="206"/>
        <end position="224"/>
    </location>
</feature>
<dbReference type="STRING" id="4829.A0A168SW90"/>
<dbReference type="InterPro" id="IPR050331">
    <property type="entry name" value="Zinc_finger"/>
</dbReference>
<keyword evidence="11" id="KW-1185">Reference proteome</keyword>
<dbReference type="Proteomes" id="UP000078561">
    <property type="component" value="Unassembled WGS sequence"/>
</dbReference>
<gene>
    <name evidence="10" type="primary">ABSGL_14724.1 scaffold 14966</name>
</gene>
<dbReference type="GO" id="GO:0008270">
    <property type="term" value="F:zinc ion binding"/>
    <property type="evidence" value="ECO:0007669"/>
    <property type="project" value="UniProtKB-KW"/>
</dbReference>
<protein>
    <recommendedName>
        <fullName evidence="9">C2H2-type domain-containing protein</fullName>
    </recommendedName>
</protein>
<dbReference type="InterPro" id="IPR013087">
    <property type="entry name" value="Znf_C2H2_type"/>
</dbReference>
<dbReference type="PROSITE" id="PS50157">
    <property type="entry name" value="ZINC_FINGER_C2H2_2"/>
    <property type="match status" value="2"/>
</dbReference>
<feature type="region of interest" description="Disordered" evidence="8">
    <location>
        <begin position="205"/>
        <end position="224"/>
    </location>
</feature>